<dbReference type="AlphaFoldDB" id="A0A1Y1UWK5"/>
<sequence>YRLESQIIEEKSHVTALEEELKKPINVHRWRQLEGTDPQTLEMIKLHHNLQQKLIDKTKSEKKKDEQIRELEKKYLQLKMILSKKIGSEALEQINEYQQILKDKKMNLKHIVTELEMYQTQSKEYKYIIDELNERINSIKNDYIQYAINNKKNKHIPQIPIS</sequence>
<gene>
    <name evidence="3" type="ORF">BCR36DRAFT_167356</name>
</gene>
<keyword evidence="1 2" id="KW-0175">Coiled coil</keyword>
<evidence type="ECO:0000256" key="1">
    <source>
        <dbReference type="ARBA" id="ARBA00023054"/>
    </source>
</evidence>
<dbReference type="OrthoDB" id="264785at2759"/>
<dbReference type="STRING" id="1754191.A0A1Y1UWK5"/>
<dbReference type="GO" id="GO:0005856">
    <property type="term" value="C:cytoskeleton"/>
    <property type="evidence" value="ECO:0007669"/>
    <property type="project" value="TreeGrafter"/>
</dbReference>
<name>A0A1Y1UWK5_9FUNG</name>
<dbReference type="PANTHER" id="PTHR32083">
    <property type="entry name" value="CILIA AND FLAGELLA-ASSOCIATED PROTEIN 58-RELATED"/>
    <property type="match status" value="1"/>
</dbReference>
<dbReference type="EMBL" id="MCFH01000072">
    <property type="protein sequence ID" value="ORX42016.1"/>
    <property type="molecule type" value="Genomic_DNA"/>
</dbReference>
<protein>
    <submittedName>
        <fullName evidence="3">Uncharacterized protein</fullName>
    </submittedName>
</protein>
<feature type="coiled-coil region" evidence="2">
    <location>
        <begin position="115"/>
        <end position="149"/>
    </location>
</feature>
<evidence type="ECO:0000313" key="4">
    <source>
        <dbReference type="Proteomes" id="UP000193719"/>
    </source>
</evidence>
<feature type="non-terminal residue" evidence="3">
    <location>
        <position position="1"/>
    </location>
</feature>
<evidence type="ECO:0000256" key="2">
    <source>
        <dbReference type="SAM" id="Coils"/>
    </source>
</evidence>
<dbReference type="PANTHER" id="PTHR32083:SF0">
    <property type="entry name" value="CILIA AND FLAGELLA-ASSOCIATED PROTEIN 58"/>
    <property type="match status" value="1"/>
</dbReference>
<comment type="caution">
    <text evidence="3">The sequence shown here is derived from an EMBL/GenBank/DDBJ whole genome shotgun (WGS) entry which is preliminary data.</text>
</comment>
<dbReference type="Proteomes" id="UP000193719">
    <property type="component" value="Unassembled WGS sequence"/>
</dbReference>
<proteinExistence type="predicted"/>
<accession>A0A1Y1UWK5</accession>
<reference evidence="3 4" key="1">
    <citation type="submission" date="2016-08" db="EMBL/GenBank/DDBJ databases">
        <title>Genomes of anaerobic fungi encode conserved fungal cellulosomes for biomass hydrolysis.</title>
        <authorList>
            <consortium name="DOE Joint Genome Institute"/>
            <person name="Haitjema C.H."/>
            <person name="Gilmore S.P."/>
            <person name="Henske J.K."/>
            <person name="Solomon K.V."/>
            <person name="De Groot R."/>
            <person name="Kuo A."/>
            <person name="Mondo S.J."/>
            <person name="Salamov A.A."/>
            <person name="Labutti K."/>
            <person name="Zhao Z."/>
            <person name="Chiniquy J."/>
            <person name="Barry K."/>
            <person name="Brewer H.M."/>
            <person name="Purvine S.O."/>
            <person name="Wright A.T."/>
            <person name="Boxma B."/>
            <person name="Van Alen T."/>
            <person name="Hackstein J.H."/>
            <person name="Baker S.E."/>
            <person name="Grigoriev I.V."/>
            <person name="O'Malley M.A."/>
        </authorList>
    </citation>
    <scope>NUCLEOTIDE SEQUENCE [LARGE SCALE GENOMIC DNA]</scope>
    <source>
        <strain evidence="4">finn</strain>
    </source>
</reference>
<reference evidence="3 4" key="2">
    <citation type="submission" date="2016-08" db="EMBL/GenBank/DDBJ databases">
        <title>Pervasive Adenine N6-methylation of Active Genes in Fungi.</title>
        <authorList>
            <consortium name="DOE Joint Genome Institute"/>
            <person name="Mondo S.J."/>
            <person name="Dannebaum R.O."/>
            <person name="Kuo R.C."/>
            <person name="Labutti K."/>
            <person name="Haridas S."/>
            <person name="Kuo A."/>
            <person name="Salamov A."/>
            <person name="Ahrendt S.R."/>
            <person name="Lipzen A."/>
            <person name="Sullivan W."/>
            <person name="Andreopoulos W.B."/>
            <person name="Clum A."/>
            <person name="Lindquist E."/>
            <person name="Daum C."/>
            <person name="Ramamoorthy G.K."/>
            <person name="Gryganskyi A."/>
            <person name="Culley D."/>
            <person name="Magnuson J.K."/>
            <person name="James T.Y."/>
            <person name="O'Malley M.A."/>
            <person name="Stajich J.E."/>
            <person name="Spatafora J.W."/>
            <person name="Visel A."/>
            <person name="Grigoriev I.V."/>
        </authorList>
    </citation>
    <scope>NUCLEOTIDE SEQUENCE [LARGE SCALE GENOMIC DNA]</scope>
    <source>
        <strain evidence="4">finn</strain>
    </source>
</reference>
<keyword evidence="4" id="KW-1185">Reference proteome</keyword>
<organism evidence="3 4">
    <name type="scientific">Piromyces finnis</name>
    <dbReference type="NCBI Taxonomy" id="1754191"/>
    <lineage>
        <taxon>Eukaryota</taxon>
        <taxon>Fungi</taxon>
        <taxon>Fungi incertae sedis</taxon>
        <taxon>Chytridiomycota</taxon>
        <taxon>Chytridiomycota incertae sedis</taxon>
        <taxon>Neocallimastigomycetes</taxon>
        <taxon>Neocallimastigales</taxon>
        <taxon>Neocallimastigaceae</taxon>
        <taxon>Piromyces</taxon>
    </lineage>
</organism>
<evidence type="ECO:0000313" key="3">
    <source>
        <dbReference type="EMBL" id="ORX42016.1"/>
    </source>
</evidence>